<dbReference type="EMBL" id="LAZR01000145">
    <property type="protein sequence ID" value="KKN86655.1"/>
    <property type="molecule type" value="Genomic_DNA"/>
</dbReference>
<organism evidence="1">
    <name type="scientific">marine sediment metagenome</name>
    <dbReference type="NCBI Taxonomy" id="412755"/>
    <lineage>
        <taxon>unclassified sequences</taxon>
        <taxon>metagenomes</taxon>
        <taxon>ecological metagenomes</taxon>
    </lineage>
</organism>
<protein>
    <recommendedName>
        <fullName evidence="2">DUF2750 domain-containing protein</fullName>
    </recommendedName>
</protein>
<evidence type="ECO:0000313" key="1">
    <source>
        <dbReference type="EMBL" id="KKN86655.1"/>
    </source>
</evidence>
<comment type="caution">
    <text evidence="1">The sequence shown here is derived from an EMBL/GenBank/DDBJ whole genome shotgun (WGS) entry which is preliminary data.</text>
</comment>
<sequence length="126" mass="14896">MNHQKIENVFNLKPSERYGFLVRKVADFEQIFLISDKNGDYVTCSNGETECIPVWPEMEFANEFLNSDWIDHNVVRVELSPFLEWLDKLELENYLIGAFPNRVFDAIVIKPSEMKSHLIFECEQYE</sequence>
<gene>
    <name evidence="1" type="ORF">LCGC14_0266180</name>
</gene>
<proteinExistence type="predicted"/>
<dbReference type="AlphaFoldDB" id="A0A0F9U090"/>
<name>A0A0F9U090_9ZZZZ</name>
<dbReference type="Pfam" id="PF11042">
    <property type="entry name" value="DUF2750"/>
    <property type="match status" value="1"/>
</dbReference>
<reference evidence="1" key="1">
    <citation type="journal article" date="2015" name="Nature">
        <title>Complex archaea that bridge the gap between prokaryotes and eukaryotes.</title>
        <authorList>
            <person name="Spang A."/>
            <person name="Saw J.H."/>
            <person name="Jorgensen S.L."/>
            <person name="Zaremba-Niedzwiedzka K."/>
            <person name="Martijn J."/>
            <person name="Lind A.E."/>
            <person name="van Eijk R."/>
            <person name="Schleper C."/>
            <person name="Guy L."/>
            <person name="Ettema T.J."/>
        </authorList>
    </citation>
    <scope>NUCLEOTIDE SEQUENCE</scope>
</reference>
<accession>A0A0F9U090</accession>
<dbReference type="InterPro" id="IPR021284">
    <property type="entry name" value="DUF2750"/>
</dbReference>
<evidence type="ECO:0008006" key="2">
    <source>
        <dbReference type="Google" id="ProtNLM"/>
    </source>
</evidence>